<dbReference type="AlphaFoldDB" id="A0A9N9IEV7"/>
<protein>
    <submittedName>
        <fullName evidence="1">15710_t:CDS:1</fullName>
    </submittedName>
</protein>
<evidence type="ECO:0000313" key="1">
    <source>
        <dbReference type="EMBL" id="CAG8732769.1"/>
    </source>
</evidence>
<dbReference type="Proteomes" id="UP000789405">
    <property type="component" value="Unassembled WGS sequence"/>
</dbReference>
<comment type="caution">
    <text evidence="1">The sequence shown here is derived from an EMBL/GenBank/DDBJ whole genome shotgun (WGS) entry which is preliminary data.</text>
</comment>
<organism evidence="1 2">
    <name type="scientific">Dentiscutata erythropus</name>
    <dbReference type="NCBI Taxonomy" id="1348616"/>
    <lineage>
        <taxon>Eukaryota</taxon>
        <taxon>Fungi</taxon>
        <taxon>Fungi incertae sedis</taxon>
        <taxon>Mucoromycota</taxon>
        <taxon>Glomeromycotina</taxon>
        <taxon>Glomeromycetes</taxon>
        <taxon>Diversisporales</taxon>
        <taxon>Gigasporaceae</taxon>
        <taxon>Dentiscutata</taxon>
    </lineage>
</organism>
<reference evidence="1" key="1">
    <citation type="submission" date="2021-06" db="EMBL/GenBank/DDBJ databases">
        <authorList>
            <person name="Kallberg Y."/>
            <person name="Tangrot J."/>
            <person name="Rosling A."/>
        </authorList>
    </citation>
    <scope>NUCLEOTIDE SEQUENCE</scope>
    <source>
        <strain evidence="1">MA453B</strain>
    </source>
</reference>
<dbReference type="EMBL" id="CAJVPY010012231">
    <property type="protein sequence ID" value="CAG8732769.1"/>
    <property type="molecule type" value="Genomic_DNA"/>
</dbReference>
<sequence>MISKRPHLYKRAVLSSEPKTNRKTKKRAPSGFILYKNQNKLNPSNAKVAYENETEDVRIAFERQAEMLRFGADSNFINLDKRSFINSDTSEQVDDTNATVSTVNDSETKLFLHFNNVTNNSSPFEQPIFQTSYEDLLIRNNETSFI</sequence>
<gene>
    <name evidence="1" type="ORF">DERYTH_LOCUS15275</name>
</gene>
<dbReference type="OrthoDB" id="2404261at2759"/>
<proteinExistence type="predicted"/>
<accession>A0A9N9IEV7</accession>
<keyword evidence="2" id="KW-1185">Reference proteome</keyword>
<evidence type="ECO:0000313" key="2">
    <source>
        <dbReference type="Proteomes" id="UP000789405"/>
    </source>
</evidence>
<name>A0A9N9IEV7_9GLOM</name>